<dbReference type="Pfam" id="PF13041">
    <property type="entry name" value="PPR_2"/>
    <property type="match status" value="1"/>
</dbReference>
<dbReference type="Pfam" id="PF13812">
    <property type="entry name" value="PPR_3"/>
    <property type="match status" value="1"/>
</dbReference>
<organism evidence="4 5">
    <name type="scientific">Aristolochia fimbriata</name>
    <name type="common">White veined hardy Dutchman's pipe vine</name>
    <dbReference type="NCBI Taxonomy" id="158543"/>
    <lineage>
        <taxon>Eukaryota</taxon>
        <taxon>Viridiplantae</taxon>
        <taxon>Streptophyta</taxon>
        <taxon>Embryophyta</taxon>
        <taxon>Tracheophyta</taxon>
        <taxon>Spermatophyta</taxon>
        <taxon>Magnoliopsida</taxon>
        <taxon>Magnoliidae</taxon>
        <taxon>Piperales</taxon>
        <taxon>Aristolochiaceae</taxon>
        <taxon>Aristolochia</taxon>
    </lineage>
</organism>
<evidence type="ECO:0000313" key="5">
    <source>
        <dbReference type="Proteomes" id="UP000825729"/>
    </source>
</evidence>
<proteinExistence type="predicted"/>
<evidence type="ECO:0000256" key="1">
    <source>
        <dbReference type="ARBA" id="ARBA00022737"/>
    </source>
</evidence>
<gene>
    <name evidence="4" type="ORF">H6P81_005542</name>
</gene>
<dbReference type="GO" id="GO:0003729">
    <property type="term" value="F:mRNA binding"/>
    <property type="evidence" value="ECO:0007669"/>
    <property type="project" value="TreeGrafter"/>
</dbReference>
<evidence type="ECO:0000313" key="4">
    <source>
        <dbReference type="EMBL" id="KAG9452638.1"/>
    </source>
</evidence>
<feature type="compositionally biased region" description="Basic residues" evidence="3">
    <location>
        <begin position="469"/>
        <end position="480"/>
    </location>
</feature>
<dbReference type="InterPro" id="IPR011990">
    <property type="entry name" value="TPR-like_helical_dom_sf"/>
</dbReference>
<dbReference type="NCBIfam" id="TIGR00756">
    <property type="entry name" value="PPR"/>
    <property type="match status" value="2"/>
</dbReference>
<reference evidence="4 5" key="1">
    <citation type="submission" date="2021-07" db="EMBL/GenBank/DDBJ databases">
        <title>The Aristolochia fimbriata genome: insights into angiosperm evolution, floral development and chemical biosynthesis.</title>
        <authorList>
            <person name="Jiao Y."/>
        </authorList>
    </citation>
    <scope>NUCLEOTIDE SEQUENCE [LARGE SCALE GENOMIC DNA]</scope>
    <source>
        <strain evidence="4">IBCAS-2021</strain>
        <tissue evidence="4">Leaf</tissue>
    </source>
</reference>
<dbReference type="Proteomes" id="UP000825729">
    <property type="component" value="Unassembled WGS sequence"/>
</dbReference>
<evidence type="ECO:0000256" key="2">
    <source>
        <dbReference type="PROSITE-ProRule" id="PRU00708"/>
    </source>
</evidence>
<dbReference type="AlphaFoldDB" id="A0AAV7EV94"/>
<dbReference type="FunFam" id="1.25.40.10:FF:000897">
    <property type="entry name" value="Pentatricopeptide repeat-containing protein PNM1, mitochondrial"/>
    <property type="match status" value="1"/>
</dbReference>
<dbReference type="FunFam" id="1.25.40.10:FF:000398">
    <property type="entry name" value="pentatricopeptide repeat-containing protein PNM1, mitochondrial"/>
    <property type="match status" value="1"/>
</dbReference>
<dbReference type="PANTHER" id="PTHR47933">
    <property type="entry name" value="PENTATRICOPEPTIDE REPEAT-CONTAINING PROTEIN 1, MITOCHONDRIAL"/>
    <property type="match status" value="1"/>
</dbReference>
<protein>
    <recommendedName>
        <fullName evidence="6">Pentatricopeptide repeat-containing protein PNM1, mitochondrial</fullName>
    </recommendedName>
</protein>
<feature type="region of interest" description="Disordered" evidence="3">
    <location>
        <begin position="469"/>
        <end position="492"/>
    </location>
</feature>
<dbReference type="Gene3D" id="1.25.40.10">
    <property type="entry name" value="Tetratricopeptide repeat domain"/>
    <property type="match status" value="3"/>
</dbReference>
<name>A0AAV7EV94_ARIFI</name>
<feature type="repeat" description="PPR" evidence="2">
    <location>
        <begin position="390"/>
        <end position="424"/>
    </location>
</feature>
<accession>A0AAV7EV94</accession>
<evidence type="ECO:0008006" key="6">
    <source>
        <dbReference type="Google" id="ProtNLM"/>
    </source>
</evidence>
<dbReference type="EMBL" id="JAINDJ010000003">
    <property type="protein sequence ID" value="KAG9452638.1"/>
    <property type="molecule type" value="Genomic_DNA"/>
</dbReference>
<dbReference type="PANTHER" id="PTHR47933:SF26">
    <property type="entry name" value="OS03G0746400 PROTEIN"/>
    <property type="match status" value="1"/>
</dbReference>
<feature type="repeat" description="PPR" evidence="2">
    <location>
        <begin position="318"/>
        <end position="352"/>
    </location>
</feature>
<dbReference type="InterPro" id="IPR051240">
    <property type="entry name" value="Mito_RNA-Proc/Resp"/>
</dbReference>
<feature type="repeat" description="PPR" evidence="2">
    <location>
        <begin position="353"/>
        <end position="387"/>
    </location>
</feature>
<comment type="caution">
    <text evidence="4">The sequence shown here is derived from an EMBL/GenBank/DDBJ whole genome shotgun (WGS) entry which is preliminary data.</text>
</comment>
<keyword evidence="5" id="KW-1185">Reference proteome</keyword>
<sequence length="515" mass="58622">MPKPPPPLQLCRLLHRRFFASSNPSSPFRTLYPPSAFPTASSFSPQPSFFWPFSSVRLLHAAPDRTVIAQSVAHQLRQPEAASEEQPLTLSQRLEAHFSHVAFDLSLVQEVLNISADAGRKVLTFRDWLSRHPKGVKSDDDFLSNFVEFLGRNNDFKAIHDLLVAGRGIAGEKCFAAAVDRMARAGRSTQLVQFFEKMETDYGIARDRGKMSVVVSALCDNGFTGHAERFVKKIADEFFPDEMICDILVRGWSAEGKLDEARRLVGEITRGGFDLGTAAYNSILDCVCKLCRKKDPFRLQSEAEKVLLEMDVKGVPRNVGTFNVLIANYCKIRKTEDAVKLFDRMHEWGCSPDGDTYIFLIKSLYQAGRIGEGDEYIDRMKSAGFGNSLDKKRYYGFVKILCGIERVEHAMTVFAMMKRDGCQPGIKTYGLLIEKLATHGIADRANAVYREAVRKKLPVEPKEYRVHPRYMKKPKTKKEKKRETLPEKMARKRRRLKKLRLSYVKKPRYGMQMRS</sequence>
<evidence type="ECO:0000256" key="3">
    <source>
        <dbReference type="SAM" id="MobiDB-lite"/>
    </source>
</evidence>
<dbReference type="PROSITE" id="PS51375">
    <property type="entry name" value="PPR"/>
    <property type="match status" value="4"/>
</dbReference>
<keyword evidence="1" id="KW-0677">Repeat</keyword>
<feature type="repeat" description="PPR" evidence="2">
    <location>
        <begin position="241"/>
        <end position="275"/>
    </location>
</feature>
<dbReference type="InterPro" id="IPR002885">
    <property type="entry name" value="PPR_rpt"/>
</dbReference>